<evidence type="ECO:0000313" key="3">
    <source>
        <dbReference type="EMBL" id="RKQ92264.1"/>
    </source>
</evidence>
<dbReference type="OrthoDB" id="6828855at2"/>
<feature type="signal peptide" evidence="2">
    <location>
        <begin position="1"/>
        <end position="45"/>
    </location>
</feature>
<dbReference type="SUPFAM" id="SSF51126">
    <property type="entry name" value="Pectin lyase-like"/>
    <property type="match status" value="1"/>
</dbReference>
<dbReference type="NCBIfam" id="NF041518">
    <property type="entry name" value="choice_anch_Q"/>
    <property type="match status" value="1"/>
</dbReference>
<dbReference type="EMBL" id="RBIL01000001">
    <property type="protein sequence ID" value="RKQ92264.1"/>
    <property type="molecule type" value="Genomic_DNA"/>
</dbReference>
<evidence type="ECO:0000256" key="1">
    <source>
        <dbReference type="SAM" id="MobiDB-lite"/>
    </source>
</evidence>
<proteinExistence type="predicted"/>
<keyword evidence="4" id="KW-1185">Reference proteome</keyword>
<dbReference type="InterPro" id="IPR059226">
    <property type="entry name" value="Choice_anch_Q_dom"/>
</dbReference>
<dbReference type="RefSeq" id="WP_147447734.1">
    <property type="nucleotide sequence ID" value="NZ_RBIL01000001.1"/>
</dbReference>
<organism evidence="3 4">
    <name type="scientific">Solirubrobacter pauli</name>
    <dbReference type="NCBI Taxonomy" id="166793"/>
    <lineage>
        <taxon>Bacteria</taxon>
        <taxon>Bacillati</taxon>
        <taxon>Actinomycetota</taxon>
        <taxon>Thermoleophilia</taxon>
        <taxon>Solirubrobacterales</taxon>
        <taxon>Solirubrobacteraceae</taxon>
        <taxon>Solirubrobacter</taxon>
    </lineage>
</organism>
<feature type="chain" id="PRO_5024810211" evidence="2">
    <location>
        <begin position="46"/>
        <end position="650"/>
    </location>
</feature>
<evidence type="ECO:0000313" key="4">
    <source>
        <dbReference type="Proteomes" id="UP000278962"/>
    </source>
</evidence>
<dbReference type="AlphaFoldDB" id="A0A660LH23"/>
<feature type="compositionally biased region" description="Pro residues" evidence="1">
    <location>
        <begin position="461"/>
        <end position="472"/>
    </location>
</feature>
<feature type="region of interest" description="Disordered" evidence="1">
    <location>
        <begin position="458"/>
        <end position="478"/>
    </location>
</feature>
<comment type="caution">
    <text evidence="3">The sequence shown here is derived from an EMBL/GenBank/DDBJ whole genome shotgun (WGS) entry which is preliminary data.</text>
</comment>
<reference evidence="3 4" key="1">
    <citation type="submission" date="2018-10" db="EMBL/GenBank/DDBJ databases">
        <title>Genomic Encyclopedia of Archaeal and Bacterial Type Strains, Phase II (KMG-II): from individual species to whole genera.</title>
        <authorList>
            <person name="Goeker M."/>
        </authorList>
    </citation>
    <scope>NUCLEOTIDE SEQUENCE [LARGE SCALE GENOMIC DNA]</scope>
    <source>
        <strain evidence="3 4">DSM 14954</strain>
    </source>
</reference>
<evidence type="ECO:0000256" key="2">
    <source>
        <dbReference type="SAM" id="SignalP"/>
    </source>
</evidence>
<name>A0A660LH23_9ACTN</name>
<protein>
    <submittedName>
        <fullName evidence="3">Uncharacterized protein</fullName>
    </submittedName>
</protein>
<dbReference type="InterPro" id="IPR011050">
    <property type="entry name" value="Pectin_lyase_fold/virulence"/>
</dbReference>
<dbReference type="Proteomes" id="UP000278962">
    <property type="component" value="Unassembled WGS sequence"/>
</dbReference>
<accession>A0A660LH23</accession>
<sequence length="650" mass="65433">MTQTSGLTTSTLFEERGRPKGGRTVRRVLLAAAGAVLVGAAPAHAATFAVNTTANNSTCNALTCSLPGAFNAALATPEADTITVPAGIYSVPELTTTGAPRVTIVGAGANATFIQPAATTRVFSAGSNSSLALADLTVRGGRGGTGSGGNVLAQSASTVSLAGVRLTDGQAATGGGLGSLGASSLTIAESLIDTNTATGGGTGGGVYLRGETFGTTLTVTDSTIARNSASTGAGIWSSAQPAMTLRGVTLAYNAARSTQLSVGGLQSSNGAGGAVFQGSLITGNTAPFVTGSDTIDSPSNCAITGPVTDQGGNVEDVAQCGLGASSRPNTNALLATTFDTSEPPVLTLPASSPAVDFADCAGRTLDQRGVPRPQGARCDAGAYEFNPVPTTAVAGAAPPFTFSSNEAGATFQCSLDGGPFTACASPFDPGAGPGTHTLAVRAVDAQGQPDPNPQTVTFTVQPPPPTPTPTATPSPTATPVAGRVIVVGPSRGTVRVKVPGSKRYVDLDETRGIPVGSSVDTRKGRVTLTAIPKAGAKPETAVFFDGLFKVTQSRGITTLTLTEQLAACPKRKSARASAKKPKKRKLWGDGKGSFRTAGKYSAATVRGTKWLVEDSCAGTLTRVTRGSVRVDHGRKRIILRAGKRYLAKPR</sequence>
<keyword evidence="2" id="KW-0732">Signal</keyword>
<gene>
    <name evidence="3" type="ORF">C8N24_2107</name>
</gene>